<dbReference type="RefSeq" id="WP_305973148.1">
    <property type="nucleotide sequence ID" value="NZ_JAPJDZ010000001.1"/>
</dbReference>
<dbReference type="EMBL" id="JAPJDZ010000001">
    <property type="protein sequence ID" value="MDP5134522.1"/>
    <property type="molecule type" value="Genomic_DNA"/>
</dbReference>
<dbReference type="Gene3D" id="3.50.50.60">
    <property type="entry name" value="FAD/NAD(P)-binding domain"/>
    <property type="match status" value="1"/>
</dbReference>
<dbReference type="InterPro" id="IPR002937">
    <property type="entry name" value="Amino_oxidase"/>
</dbReference>
<proteinExistence type="predicted"/>
<dbReference type="Pfam" id="PF13450">
    <property type="entry name" value="NAD_binding_8"/>
    <property type="match status" value="1"/>
</dbReference>
<reference evidence="2 3" key="1">
    <citation type="submission" date="2022-11" db="EMBL/GenBank/DDBJ databases">
        <title>Viruses from the air-sea interface of a natural surface slick.</title>
        <authorList>
            <person name="Rahlff J."/>
            <person name="Holmfeldt K."/>
        </authorList>
    </citation>
    <scope>NUCLEOTIDE SEQUENCE [LARGE SCALE GENOMIC DNA]</scope>
    <source>
        <strain evidence="2 3">SMS4</strain>
    </source>
</reference>
<dbReference type="PANTHER" id="PTHR16128">
    <property type="entry name" value="FAD/NAD(P)-BINDING OXIDOREDUCTASE FAMILY PROTEIN"/>
    <property type="match status" value="1"/>
</dbReference>
<accession>A0ABT9HTR4</accession>
<evidence type="ECO:0000259" key="1">
    <source>
        <dbReference type="Pfam" id="PF01593"/>
    </source>
</evidence>
<evidence type="ECO:0000313" key="2">
    <source>
        <dbReference type="EMBL" id="MDP5134522.1"/>
    </source>
</evidence>
<dbReference type="Gene3D" id="3.90.660.10">
    <property type="match status" value="1"/>
</dbReference>
<dbReference type="Pfam" id="PF01593">
    <property type="entry name" value="Amino_oxidase"/>
    <property type="match status" value="1"/>
</dbReference>
<dbReference type="Proteomes" id="UP001231109">
    <property type="component" value="Unassembled WGS sequence"/>
</dbReference>
<dbReference type="PANTHER" id="PTHR16128:SF5">
    <property type="entry name" value="FAD_NAD(P)-BINDING OXIDOREDUCTASE FAMILY PROTEIN"/>
    <property type="match status" value="1"/>
</dbReference>
<dbReference type="SUPFAM" id="SSF51905">
    <property type="entry name" value="FAD/NAD(P)-binding domain"/>
    <property type="match status" value="1"/>
</dbReference>
<comment type="caution">
    <text evidence="2">The sequence shown here is derived from an EMBL/GenBank/DDBJ whole genome shotgun (WGS) entry which is preliminary data.</text>
</comment>
<protein>
    <submittedName>
        <fullName evidence="2">FAD-dependent oxidoreductase</fullName>
    </submittedName>
</protein>
<dbReference type="InterPro" id="IPR036188">
    <property type="entry name" value="FAD/NAD-bd_sf"/>
</dbReference>
<feature type="domain" description="Amine oxidase" evidence="1">
    <location>
        <begin position="107"/>
        <end position="324"/>
    </location>
</feature>
<dbReference type="PRINTS" id="PR00419">
    <property type="entry name" value="ADXRDTASE"/>
</dbReference>
<gene>
    <name evidence="2" type="ORF">ORJ04_00990</name>
</gene>
<evidence type="ECO:0000313" key="3">
    <source>
        <dbReference type="Proteomes" id="UP001231109"/>
    </source>
</evidence>
<name>A0ABT9HTR4_9GAMM</name>
<keyword evidence="3" id="KW-1185">Reference proteome</keyword>
<organism evidence="2 3">
    <name type="scientific">Rheinheimera baltica</name>
    <dbReference type="NCBI Taxonomy" id="67576"/>
    <lineage>
        <taxon>Bacteria</taxon>
        <taxon>Pseudomonadati</taxon>
        <taxon>Pseudomonadota</taxon>
        <taxon>Gammaproteobacteria</taxon>
        <taxon>Chromatiales</taxon>
        <taxon>Chromatiaceae</taxon>
        <taxon>Rheinheimera</taxon>
    </lineage>
</organism>
<sequence length="327" mass="36080">MTIAVIGAGIAGAACASELVKQGLDVVVFDKGLSAGGRMSSKRTPDGYLDLGAQYFTARAAVFKRQCENWLTLGVITPWQGRLAIYENGTLCASPDQTTRYIGLPSMQKPVQQLLQQVKLNSPCRVDTIKYDGTHWQLYSDEQHLGHFSQLVIALPQQQAAMLLAEHLLQQPQLQALFNAEALLPCWSVNIELDAATSVPFDGIFVKGDNAVSWLARQNSKTGRAPGEQWLVHFSPAFSQLHLEADAAQISKVAVAELQRLLGEDISVMQTLCHRWRYAQQAPDYPVHSHIYRTDLSLGLCGDWLNGGRVENAWLSGYQLARALSYD</sequence>